<comment type="caution">
    <text evidence="7">The sequence shown here is derived from an EMBL/GenBank/DDBJ whole genome shotgun (WGS) entry which is preliminary data.</text>
</comment>
<evidence type="ECO:0000256" key="1">
    <source>
        <dbReference type="ARBA" id="ARBA00009369"/>
    </source>
</evidence>
<gene>
    <name evidence="7" type="ORF">GFER_06910</name>
</gene>
<evidence type="ECO:0000256" key="2">
    <source>
        <dbReference type="ARBA" id="ARBA00013855"/>
    </source>
</evidence>
<dbReference type="PANTHER" id="PTHR34138">
    <property type="entry name" value="CELL SHAPE-DETERMINING PROTEIN MREC"/>
    <property type="match status" value="1"/>
</dbReference>
<dbReference type="RefSeq" id="WP_040097835.1">
    <property type="nucleotide sequence ID" value="NZ_JWJD01000002.1"/>
</dbReference>
<feature type="domain" description="Rod shape-determining protein MreC beta-barrel core" evidence="6">
    <location>
        <begin position="123"/>
        <end position="267"/>
    </location>
</feature>
<dbReference type="InterPro" id="IPR055342">
    <property type="entry name" value="MreC_beta-barrel_core"/>
</dbReference>
<dbReference type="Proteomes" id="UP000035068">
    <property type="component" value="Unassembled WGS sequence"/>
</dbReference>
<dbReference type="EMBL" id="JWJD01000002">
    <property type="protein sequence ID" value="KIH76833.1"/>
    <property type="molecule type" value="Genomic_DNA"/>
</dbReference>
<dbReference type="InterPro" id="IPR042177">
    <property type="entry name" value="Cell/Rod_1"/>
</dbReference>
<evidence type="ECO:0000313" key="8">
    <source>
        <dbReference type="Proteomes" id="UP000035068"/>
    </source>
</evidence>
<accession>A0A0C2EE06</accession>
<comment type="function">
    <text evidence="5">Involved in formation and maintenance of cell shape.</text>
</comment>
<evidence type="ECO:0000259" key="6">
    <source>
        <dbReference type="Pfam" id="PF04085"/>
    </source>
</evidence>
<keyword evidence="8" id="KW-1185">Reference proteome</keyword>
<keyword evidence="3 5" id="KW-0133">Cell shape</keyword>
<reference evidence="7 8" key="1">
    <citation type="submission" date="2014-12" db="EMBL/GenBank/DDBJ databases">
        <title>Genomes of Geoalkalibacter ferrihydriticus and Geoalkalibacter subterraneus, two haloalkaliphilic metal-reducing members of the Geobacteraceae.</title>
        <authorList>
            <person name="Badalamenti J.P."/>
            <person name="Torres C.I."/>
            <person name="Krajmalnik-Brown R."/>
            <person name="Bond D.R."/>
        </authorList>
    </citation>
    <scope>NUCLEOTIDE SEQUENCE [LARGE SCALE GENOMIC DNA]</scope>
    <source>
        <strain evidence="7 8">DSM 17813</strain>
    </source>
</reference>
<dbReference type="PIRSF" id="PIRSF038471">
    <property type="entry name" value="MreC"/>
    <property type="match status" value="1"/>
</dbReference>
<evidence type="ECO:0000256" key="4">
    <source>
        <dbReference type="ARBA" id="ARBA00032089"/>
    </source>
</evidence>
<comment type="similarity">
    <text evidence="1 5">Belongs to the MreC family.</text>
</comment>
<dbReference type="PANTHER" id="PTHR34138:SF1">
    <property type="entry name" value="CELL SHAPE-DETERMINING PROTEIN MREC"/>
    <property type="match status" value="1"/>
</dbReference>
<protein>
    <recommendedName>
        <fullName evidence="2 5">Cell shape-determining protein MreC</fullName>
    </recommendedName>
    <alternativeName>
        <fullName evidence="4 5">Cell shape protein MreC</fullName>
    </alternativeName>
</protein>
<dbReference type="InterPro" id="IPR042175">
    <property type="entry name" value="Cell/Rod_MreC_2"/>
</dbReference>
<dbReference type="GO" id="GO:0008360">
    <property type="term" value="P:regulation of cell shape"/>
    <property type="evidence" value="ECO:0007669"/>
    <property type="project" value="UniProtKB-KW"/>
</dbReference>
<dbReference type="Gene3D" id="2.40.10.350">
    <property type="entry name" value="Rod shape-determining protein MreC, domain 2"/>
    <property type="match status" value="1"/>
</dbReference>
<organism evidence="7 8">
    <name type="scientific">Geoalkalibacter ferrihydriticus DSM 17813</name>
    <dbReference type="NCBI Taxonomy" id="1121915"/>
    <lineage>
        <taxon>Bacteria</taxon>
        <taxon>Pseudomonadati</taxon>
        <taxon>Thermodesulfobacteriota</taxon>
        <taxon>Desulfuromonadia</taxon>
        <taxon>Desulfuromonadales</taxon>
        <taxon>Geoalkalibacteraceae</taxon>
        <taxon>Geoalkalibacter</taxon>
    </lineage>
</organism>
<dbReference type="Gene3D" id="2.40.10.340">
    <property type="entry name" value="Rod shape-determining protein MreC, domain 1"/>
    <property type="match status" value="1"/>
</dbReference>
<evidence type="ECO:0000313" key="7">
    <source>
        <dbReference type="EMBL" id="KIH76833.1"/>
    </source>
</evidence>
<dbReference type="InterPro" id="IPR007221">
    <property type="entry name" value="MreC"/>
</dbReference>
<dbReference type="Pfam" id="PF04085">
    <property type="entry name" value="MreC"/>
    <property type="match status" value="1"/>
</dbReference>
<dbReference type="AlphaFoldDB" id="A0A0C2EE06"/>
<proteinExistence type="inferred from homology"/>
<sequence length="272" mass="30028">MRELLRKYRPLLLGACLLLAALLLYSNNLRRKDHTSVFEQAALMVTAPFLKGFDHLYARTVSLWDNYVWLVDTAGENDRLREENLLLKAEVENLREIRLANERLRMLLEFKDELTLSAVPARVIGADASSWSRTVLLDKGSRSGVREGMAVVTASGVVGRVIKVAPGESRALLITDAASAVASLVQRTRTRGVSRGRGDSLILDFALRQEDIQVGDRLVTSGTGGVFPKGLLVGEVVRVVRGDYGLFQTVEVAPATDFSRLEEVLILIEELP</sequence>
<name>A0A0C2EE06_9BACT</name>
<evidence type="ECO:0000256" key="5">
    <source>
        <dbReference type="PIRNR" id="PIRNR038471"/>
    </source>
</evidence>
<dbReference type="GO" id="GO:0005886">
    <property type="term" value="C:plasma membrane"/>
    <property type="evidence" value="ECO:0007669"/>
    <property type="project" value="TreeGrafter"/>
</dbReference>
<dbReference type="NCBIfam" id="TIGR00219">
    <property type="entry name" value="mreC"/>
    <property type="match status" value="1"/>
</dbReference>
<evidence type="ECO:0000256" key="3">
    <source>
        <dbReference type="ARBA" id="ARBA00022960"/>
    </source>
</evidence>